<sequence length="11" mass="1256">MKNAAENRPII</sequence>
<organism evidence="1 2">
    <name type="scientific">Smittium culicis</name>
    <dbReference type="NCBI Taxonomy" id="133412"/>
    <lineage>
        <taxon>Eukaryota</taxon>
        <taxon>Fungi</taxon>
        <taxon>Fungi incertae sedis</taxon>
        <taxon>Zoopagomycota</taxon>
        <taxon>Kickxellomycotina</taxon>
        <taxon>Harpellomycetes</taxon>
        <taxon>Harpellales</taxon>
        <taxon>Legeriomycetaceae</taxon>
        <taxon>Smittium</taxon>
    </lineage>
</organism>
<accession>A0A1R1X049</accession>
<comment type="caution">
    <text evidence="1">The sequence shown here is derived from an EMBL/GenBank/DDBJ whole genome shotgun (WGS) entry which is preliminary data.</text>
</comment>
<feature type="non-terminal residue" evidence="1">
    <location>
        <position position="11"/>
    </location>
</feature>
<dbReference type="Proteomes" id="UP000187283">
    <property type="component" value="Unassembled WGS sequence"/>
</dbReference>
<reference evidence="1 2" key="1">
    <citation type="submission" date="2017-01" db="EMBL/GenBank/DDBJ databases">
        <authorList>
            <person name="Mah S.A."/>
            <person name="Swanson W.J."/>
            <person name="Moy G.W."/>
            <person name="Vacquier V.D."/>
        </authorList>
    </citation>
    <scope>NUCLEOTIDE SEQUENCE [LARGE SCALE GENOMIC DNA]</scope>
    <source>
        <strain evidence="1 2">GSMNP</strain>
    </source>
</reference>
<evidence type="ECO:0000313" key="1">
    <source>
        <dbReference type="EMBL" id="OMJ08001.1"/>
    </source>
</evidence>
<evidence type="ECO:0000313" key="2">
    <source>
        <dbReference type="Proteomes" id="UP000187283"/>
    </source>
</evidence>
<name>A0A1R1X049_9FUNG</name>
<dbReference type="EMBL" id="LSSN01005908">
    <property type="protein sequence ID" value="OMJ08001.1"/>
    <property type="molecule type" value="Genomic_DNA"/>
</dbReference>
<keyword evidence="2" id="KW-1185">Reference proteome</keyword>
<protein>
    <submittedName>
        <fullName evidence="1">Uncharacterized protein</fullName>
    </submittedName>
</protein>
<proteinExistence type="predicted"/>
<gene>
    <name evidence="1" type="ORF">AYI70_g11832</name>
</gene>